<comment type="caution">
    <text evidence="6">The sequence shown here is derived from an EMBL/GenBank/DDBJ whole genome shotgun (WGS) entry which is preliminary data.</text>
</comment>
<feature type="non-terminal residue" evidence="6">
    <location>
        <position position="106"/>
    </location>
</feature>
<name>A0A7K5R2V1_9PASE</name>
<evidence type="ECO:0000256" key="3">
    <source>
        <dbReference type="ARBA" id="ARBA00023242"/>
    </source>
</evidence>
<accession>A0A7K5R2V1</accession>
<dbReference type="InterPro" id="IPR002130">
    <property type="entry name" value="Cyclophilin-type_PPIase_dom"/>
</dbReference>
<feature type="domain" description="PPIase cyclophilin-type" evidence="5">
    <location>
        <begin position="12"/>
        <end position="106"/>
    </location>
</feature>
<organism evidence="6 7">
    <name type="scientific">Prunella himalayana</name>
    <dbReference type="NCBI Taxonomy" id="670356"/>
    <lineage>
        <taxon>Eukaryota</taxon>
        <taxon>Metazoa</taxon>
        <taxon>Chordata</taxon>
        <taxon>Craniata</taxon>
        <taxon>Vertebrata</taxon>
        <taxon>Euteleostomi</taxon>
        <taxon>Archelosauria</taxon>
        <taxon>Archosauria</taxon>
        <taxon>Dinosauria</taxon>
        <taxon>Saurischia</taxon>
        <taxon>Theropoda</taxon>
        <taxon>Coelurosauria</taxon>
        <taxon>Aves</taxon>
        <taxon>Neognathae</taxon>
        <taxon>Neoaves</taxon>
        <taxon>Telluraves</taxon>
        <taxon>Australaves</taxon>
        <taxon>Passeriformes</taxon>
        <taxon>Passeroidea</taxon>
        <taxon>Prunellidae</taxon>
        <taxon>Prunella</taxon>
    </lineage>
</organism>
<evidence type="ECO:0000256" key="4">
    <source>
        <dbReference type="RuleBase" id="RU363019"/>
    </source>
</evidence>
<evidence type="ECO:0000256" key="1">
    <source>
        <dbReference type="ARBA" id="ARBA00004123"/>
    </source>
</evidence>
<keyword evidence="4" id="KW-0413">Isomerase</keyword>
<dbReference type="InterPro" id="IPR029000">
    <property type="entry name" value="Cyclophilin-like_dom_sf"/>
</dbReference>
<dbReference type="GO" id="GO:0003723">
    <property type="term" value="F:RNA binding"/>
    <property type="evidence" value="ECO:0007669"/>
    <property type="project" value="UniProtKB-KW"/>
</dbReference>
<dbReference type="Gene3D" id="2.40.100.10">
    <property type="entry name" value="Cyclophilin-like"/>
    <property type="match status" value="1"/>
</dbReference>
<dbReference type="Pfam" id="PF00160">
    <property type="entry name" value="Pro_isomerase"/>
    <property type="match status" value="1"/>
</dbReference>
<comment type="subcellular location">
    <subcellularLocation>
        <location evidence="1">Nucleus</location>
    </subcellularLocation>
</comment>
<evidence type="ECO:0000313" key="7">
    <source>
        <dbReference type="Proteomes" id="UP000566454"/>
    </source>
</evidence>
<dbReference type="OrthoDB" id="2083at2759"/>
<dbReference type="SUPFAM" id="SSF50891">
    <property type="entry name" value="Cyclophilin-like"/>
    <property type="match status" value="1"/>
</dbReference>
<keyword evidence="3" id="KW-0539">Nucleus</keyword>
<dbReference type="PANTHER" id="PTHR45843:SF1">
    <property type="entry name" value="PEPTIDYL-PROLYL CIS-TRANS ISOMERASE-LIKE 4"/>
    <property type="match status" value="1"/>
</dbReference>
<evidence type="ECO:0000259" key="5">
    <source>
        <dbReference type="PROSITE" id="PS50072"/>
    </source>
</evidence>
<gene>
    <name evidence="6" type="primary">Ppil4_2</name>
    <name evidence="6" type="ORF">PRUHIM_R15533</name>
</gene>
<dbReference type="EC" id="5.2.1.8" evidence="4"/>
<keyword evidence="2" id="KW-0694">RNA-binding</keyword>
<dbReference type="GO" id="GO:0003755">
    <property type="term" value="F:peptidyl-prolyl cis-trans isomerase activity"/>
    <property type="evidence" value="ECO:0007669"/>
    <property type="project" value="UniProtKB-UniRule"/>
</dbReference>
<reference evidence="6 7" key="1">
    <citation type="submission" date="2019-09" db="EMBL/GenBank/DDBJ databases">
        <title>Bird 10,000 Genomes (B10K) Project - Family phase.</title>
        <authorList>
            <person name="Zhang G."/>
        </authorList>
    </citation>
    <scope>NUCLEOTIDE SEQUENCE [LARGE SCALE GENOMIC DNA]</scope>
    <source>
        <strain evidence="6">B10K-DU-013-18</strain>
        <tissue evidence="6">Muscle</tissue>
    </source>
</reference>
<dbReference type="EMBL" id="VYZK01000565">
    <property type="protein sequence ID" value="NWT74054.1"/>
    <property type="molecule type" value="Genomic_DNA"/>
</dbReference>
<dbReference type="AlphaFoldDB" id="A0A7K5R2V1"/>
<feature type="non-terminal residue" evidence="6">
    <location>
        <position position="1"/>
    </location>
</feature>
<keyword evidence="4" id="KW-0697">Rotamase</keyword>
<comment type="similarity">
    <text evidence="4">Belongs to the cyclophilin-type PPIase family.</text>
</comment>
<proteinExistence type="inferred from homology"/>
<evidence type="ECO:0000256" key="2">
    <source>
        <dbReference type="ARBA" id="ARBA00022884"/>
    </source>
</evidence>
<evidence type="ECO:0000313" key="6">
    <source>
        <dbReference type="EMBL" id="NWT74054.1"/>
    </source>
</evidence>
<dbReference type="PRINTS" id="PR00153">
    <property type="entry name" value="CSAPPISMRASE"/>
</dbReference>
<comment type="catalytic activity">
    <reaction evidence="4">
        <text>[protein]-peptidylproline (omega=180) = [protein]-peptidylproline (omega=0)</text>
        <dbReference type="Rhea" id="RHEA:16237"/>
        <dbReference type="Rhea" id="RHEA-COMP:10747"/>
        <dbReference type="Rhea" id="RHEA-COMP:10748"/>
        <dbReference type="ChEBI" id="CHEBI:83833"/>
        <dbReference type="ChEBI" id="CHEBI:83834"/>
        <dbReference type="EC" id="5.2.1.8"/>
    </reaction>
</comment>
<protein>
    <recommendedName>
        <fullName evidence="4">Peptidyl-prolyl cis-trans isomerase</fullName>
        <shortName evidence="4">PPIase</shortName>
        <ecNumber evidence="4">5.2.1.8</ecNumber>
    </recommendedName>
</protein>
<sequence>TAVLLDTMVGNLYMEKHPCTCLNFLKLCKVKHYNYCLIYNVQRDFITQTGEPMGTGWSGGEHIFCQLCDDRGRFFEAGKVPRIKHKKGTVSMVNNGRDQHGSQFLI</sequence>
<dbReference type="InterPro" id="IPR035542">
    <property type="entry name" value="CRIP"/>
</dbReference>
<dbReference type="GO" id="GO:0005634">
    <property type="term" value="C:nucleus"/>
    <property type="evidence" value="ECO:0007669"/>
    <property type="project" value="UniProtKB-SubCell"/>
</dbReference>
<comment type="function">
    <text evidence="4">PPIases accelerate the folding of proteins. It catalyzes the cis-trans isomerization of proline imidic peptide bonds in oligopeptides.</text>
</comment>
<dbReference type="PROSITE" id="PS50072">
    <property type="entry name" value="CSA_PPIASE_2"/>
    <property type="match status" value="1"/>
</dbReference>
<keyword evidence="7" id="KW-1185">Reference proteome</keyword>
<dbReference type="Proteomes" id="UP000566454">
    <property type="component" value="Unassembled WGS sequence"/>
</dbReference>
<dbReference type="PANTHER" id="PTHR45843">
    <property type="entry name" value="PEPTIDYL-PROLYL CIS-TRANS ISOMERASE-LIKE 4"/>
    <property type="match status" value="1"/>
</dbReference>